<organism evidence="1 2">
    <name type="scientific">Flavobacterium cyanobacteriorum</name>
    <dbReference type="NCBI Taxonomy" id="2022802"/>
    <lineage>
        <taxon>Bacteria</taxon>
        <taxon>Pseudomonadati</taxon>
        <taxon>Bacteroidota</taxon>
        <taxon>Flavobacteriia</taxon>
        <taxon>Flavobacteriales</taxon>
        <taxon>Flavobacteriaceae</taxon>
        <taxon>Flavobacterium</taxon>
    </lineage>
</organism>
<protein>
    <submittedName>
        <fullName evidence="1">Uncharacterized protein</fullName>
    </submittedName>
</protein>
<dbReference type="RefSeq" id="WP_094412088.1">
    <property type="nucleotide sequence ID" value="NZ_NOXV01000140.1"/>
</dbReference>
<proteinExistence type="predicted"/>
<keyword evidence="2" id="KW-1185">Reference proteome</keyword>
<evidence type="ECO:0000313" key="2">
    <source>
        <dbReference type="Proteomes" id="UP000216605"/>
    </source>
</evidence>
<sequence>MVKFDSVKFYLGQDCRIVNLNYRALSREMEFHADEVAARIAGPHTIETSLVRLQFADAILNDVLSFYTSKIESNIKPATLFPQHQFVMKYRAAQFGYPIENGLPAITPESRNHFNRSKLEIGNNWATHPSDEDRIARIKSLQLEARPENNSHAMTLLKDREATESKIISLLYSHVTWTGIVTIHNMAEFEPEFIMLEKKGSLPDVFNKYYDDIQVPHTDFEALKANDSILTETTIEELFSPLKVSRVYEQLGLEQDIASLNEIAQGSYKIRDFVYAGRRYNSEDAPGLIKNLNITLEQVKSDVADNNQIISAYFLKRAKSCDKEDEYVSLYNTCQNYYSEYNKKFEVLDKMFKLTAFTAEATTYDAITDNFVEVYRHEVILKKDILQFIEEPVNAPSLEPEATDMLKSYAEAQHRYFDGKNYNDEALGSMYQAMHLYNYWLNYLLFCHKKNFLTLQAEFEPQKLTI</sequence>
<evidence type="ECO:0000313" key="1">
    <source>
        <dbReference type="EMBL" id="OYQ45377.1"/>
    </source>
</evidence>
<dbReference type="Proteomes" id="UP000216605">
    <property type="component" value="Unassembled WGS sequence"/>
</dbReference>
<gene>
    <name evidence="1" type="ORF">CHU92_02010</name>
</gene>
<dbReference type="AlphaFoldDB" id="A0A255ZV17"/>
<dbReference type="EMBL" id="NOXV01000140">
    <property type="protein sequence ID" value="OYQ45377.1"/>
    <property type="molecule type" value="Genomic_DNA"/>
</dbReference>
<accession>A0A255ZV17</accession>
<name>A0A255ZV17_9FLAO</name>
<comment type="caution">
    <text evidence="1">The sequence shown here is derived from an EMBL/GenBank/DDBJ whole genome shotgun (WGS) entry which is preliminary data.</text>
</comment>
<reference evidence="1 2" key="1">
    <citation type="submission" date="2017-07" db="EMBL/GenBank/DDBJ databases">
        <title>Flavobacterium cyanobacteriorum sp. nov., isolated from cyanobacterial aggregates in a eutrophic lake.</title>
        <authorList>
            <person name="Cai H."/>
        </authorList>
    </citation>
    <scope>NUCLEOTIDE SEQUENCE [LARGE SCALE GENOMIC DNA]</scope>
    <source>
        <strain evidence="1 2">TH021</strain>
    </source>
</reference>